<keyword evidence="3" id="KW-0378">Hydrolase</keyword>
<evidence type="ECO:0000313" key="11">
    <source>
        <dbReference type="Proteomes" id="UP000503640"/>
    </source>
</evidence>
<dbReference type="InterPro" id="IPR002864">
    <property type="entry name" value="Acyl-ACP_thioesterase_NHD"/>
</dbReference>
<evidence type="ECO:0000313" key="10">
    <source>
        <dbReference type="EMBL" id="GEJ58185.1"/>
    </source>
</evidence>
<evidence type="ECO:0000256" key="1">
    <source>
        <dbReference type="ARBA" id="ARBA00006500"/>
    </source>
</evidence>
<dbReference type="GO" id="GO:0016297">
    <property type="term" value="F:fatty acyl-[ACP] hydrolase activity"/>
    <property type="evidence" value="ECO:0007669"/>
    <property type="project" value="InterPro"/>
</dbReference>
<feature type="domain" description="Acyl-ACP thioesterase-like C-terminal" evidence="9">
    <location>
        <begin position="153"/>
        <end position="241"/>
    </location>
</feature>
<dbReference type="Pfam" id="PF20791">
    <property type="entry name" value="Acyl-ACP_TE_C"/>
    <property type="match status" value="1"/>
</dbReference>
<feature type="domain" description="Acyl-ACP thioesterase N-terminal hotdog" evidence="8">
    <location>
        <begin position="6"/>
        <end position="121"/>
    </location>
</feature>
<dbReference type="Gene3D" id="3.10.129.10">
    <property type="entry name" value="Hotdog Thioesterase"/>
    <property type="match status" value="1"/>
</dbReference>
<evidence type="ECO:0000256" key="7">
    <source>
        <dbReference type="ARBA" id="ARBA00023160"/>
    </source>
</evidence>
<reference evidence="11" key="1">
    <citation type="journal article" date="2020" name="Appl. Environ. Microbiol.">
        <title>Diazotrophic Anaeromyxobacter Isolates from Soils.</title>
        <authorList>
            <person name="Masuda Y."/>
            <person name="Yamanaka H."/>
            <person name="Xu Z.X."/>
            <person name="Shiratori Y."/>
            <person name="Aono T."/>
            <person name="Amachi S."/>
            <person name="Senoo K."/>
            <person name="Itoh H."/>
        </authorList>
    </citation>
    <scope>NUCLEOTIDE SEQUENCE [LARGE SCALE GENOMIC DNA]</scope>
    <source>
        <strain evidence="11">R267</strain>
    </source>
</reference>
<comment type="similarity">
    <text evidence="1">Belongs to the acyl-ACP thioesterase family.</text>
</comment>
<dbReference type="InterPro" id="IPR029069">
    <property type="entry name" value="HotDog_dom_sf"/>
</dbReference>
<dbReference type="Pfam" id="PF01643">
    <property type="entry name" value="Acyl-ACP_TE"/>
    <property type="match status" value="1"/>
</dbReference>
<dbReference type="RefSeq" id="WP_176066508.1">
    <property type="nucleotide sequence ID" value="NZ_BJTG01000007.1"/>
</dbReference>
<dbReference type="EMBL" id="BJTG01000007">
    <property type="protein sequence ID" value="GEJ58185.1"/>
    <property type="molecule type" value="Genomic_DNA"/>
</dbReference>
<evidence type="ECO:0000259" key="9">
    <source>
        <dbReference type="Pfam" id="PF20791"/>
    </source>
</evidence>
<evidence type="ECO:0000256" key="6">
    <source>
        <dbReference type="ARBA" id="ARBA00023098"/>
    </source>
</evidence>
<name>A0A7I9VP57_9BACT</name>
<keyword evidence="4" id="KW-0276">Fatty acid metabolism</keyword>
<evidence type="ECO:0000256" key="2">
    <source>
        <dbReference type="ARBA" id="ARBA00022516"/>
    </source>
</evidence>
<keyword evidence="7" id="KW-0275">Fatty acid biosynthesis</keyword>
<dbReference type="PANTHER" id="PTHR31727:SF6">
    <property type="entry name" value="OLEOYL-ACYL CARRIER PROTEIN THIOESTERASE 1, CHLOROPLASTIC"/>
    <property type="match status" value="1"/>
</dbReference>
<proteinExistence type="inferred from homology"/>
<sequence>MLRHVERIPVHGYDTDAFGELALPALASYLQEVAGHHATALGCGLDALRPRGLTWVLVRQRVEAPRPIALGEELEIATWPSGLHPLVVTREFTVSGADGQELARASTAWLVLDLTARKPVRPEAVLDAALRPHLEAVAPVPPRLPPPAEGAPSRRFEVRYADIDLNRHVTNTSYLGWALEGVPEASWLAERASAVEVHYLAEARLGDAVRVRTEGGAGERLHAVVREADGRELARLRTRWAPR</sequence>
<dbReference type="Proteomes" id="UP000503640">
    <property type="component" value="Unassembled WGS sequence"/>
</dbReference>
<comment type="caution">
    <text evidence="10">The sequence shown here is derived from an EMBL/GenBank/DDBJ whole genome shotgun (WGS) entry which is preliminary data.</text>
</comment>
<dbReference type="PANTHER" id="PTHR31727">
    <property type="entry name" value="OLEOYL-ACYL CARRIER PROTEIN THIOESTERASE 1, CHLOROPLASTIC"/>
    <property type="match status" value="1"/>
</dbReference>
<protein>
    <submittedName>
        <fullName evidence="10">Acyl-ACP thioesterase</fullName>
    </submittedName>
</protein>
<dbReference type="SUPFAM" id="SSF54637">
    <property type="entry name" value="Thioesterase/thiol ester dehydrase-isomerase"/>
    <property type="match status" value="2"/>
</dbReference>
<evidence type="ECO:0000256" key="3">
    <source>
        <dbReference type="ARBA" id="ARBA00022801"/>
    </source>
</evidence>
<evidence type="ECO:0000256" key="5">
    <source>
        <dbReference type="ARBA" id="ARBA00022946"/>
    </source>
</evidence>
<evidence type="ECO:0000259" key="8">
    <source>
        <dbReference type="Pfam" id="PF01643"/>
    </source>
</evidence>
<dbReference type="GO" id="GO:0000036">
    <property type="term" value="F:acyl carrier activity"/>
    <property type="evidence" value="ECO:0007669"/>
    <property type="project" value="TreeGrafter"/>
</dbReference>
<keyword evidence="5" id="KW-0809">Transit peptide</keyword>
<dbReference type="InterPro" id="IPR045023">
    <property type="entry name" value="FATA/B"/>
</dbReference>
<dbReference type="CDD" id="cd00586">
    <property type="entry name" value="4HBT"/>
    <property type="match status" value="2"/>
</dbReference>
<gene>
    <name evidence="10" type="ORF">AMYX_29260</name>
</gene>
<evidence type="ECO:0000256" key="4">
    <source>
        <dbReference type="ARBA" id="ARBA00022832"/>
    </source>
</evidence>
<keyword evidence="2" id="KW-0444">Lipid biosynthesis</keyword>
<keyword evidence="6" id="KW-0443">Lipid metabolism</keyword>
<organism evidence="10 11">
    <name type="scientific">Anaeromyxobacter diazotrophicus</name>
    <dbReference type="NCBI Taxonomy" id="2590199"/>
    <lineage>
        <taxon>Bacteria</taxon>
        <taxon>Pseudomonadati</taxon>
        <taxon>Myxococcota</taxon>
        <taxon>Myxococcia</taxon>
        <taxon>Myxococcales</taxon>
        <taxon>Cystobacterineae</taxon>
        <taxon>Anaeromyxobacteraceae</taxon>
        <taxon>Anaeromyxobacter</taxon>
    </lineage>
</organism>
<accession>A0A7I9VP57</accession>
<keyword evidence="11" id="KW-1185">Reference proteome</keyword>
<dbReference type="InterPro" id="IPR049427">
    <property type="entry name" value="Acyl-ACP_TE_C"/>
</dbReference>
<dbReference type="AlphaFoldDB" id="A0A7I9VP57"/>